<feature type="transmembrane region" description="Helical" evidence="1">
    <location>
        <begin position="68"/>
        <end position="87"/>
    </location>
</feature>
<name>A0A399T4A5_9BACT</name>
<dbReference type="RefSeq" id="WP_119437635.1">
    <property type="nucleotide sequence ID" value="NZ_QWGR01000004.1"/>
</dbReference>
<keyword evidence="3" id="KW-1185">Reference proteome</keyword>
<evidence type="ECO:0008006" key="4">
    <source>
        <dbReference type="Google" id="ProtNLM"/>
    </source>
</evidence>
<dbReference type="OrthoDB" id="1096907at2"/>
<organism evidence="2 3">
    <name type="scientific">Maribellus luteus</name>
    <dbReference type="NCBI Taxonomy" id="2305463"/>
    <lineage>
        <taxon>Bacteria</taxon>
        <taxon>Pseudomonadati</taxon>
        <taxon>Bacteroidota</taxon>
        <taxon>Bacteroidia</taxon>
        <taxon>Marinilabiliales</taxon>
        <taxon>Prolixibacteraceae</taxon>
        <taxon>Maribellus</taxon>
    </lineage>
</organism>
<dbReference type="AlphaFoldDB" id="A0A399T4A5"/>
<keyword evidence="1" id="KW-0812">Transmembrane</keyword>
<evidence type="ECO:0000313" key="3">
    <source>
        <dbReference type="Proteomes" id="UP000265926"/>
    </source>
</evidence>
<feature type="transmembrane region" description="Helical" evidence="1">
    <location>
        <begin position="107"/>
        <end position="125"/>
    </location>
</feature>
<feature type="transmembrane region" description="Helical" evidence="1">
    <location>
        <begin position="36"/>
        <end position="56"/>
    </location>
</feature>
<evidence type="ECO:0000313" key="2">
    <source>
        <dbReference type="EMBL" id="RIJ48713.1"/>
    </source>
</evidence>
<feature type="transmembrane region" description="Helical" evidence="1">
    <location>
        <begin position="6"/>
        <end position="24"/>
    </location>
</feature>
<dbReference type="Proteomes" id="UP000265926">
    <property type="component" value="Unassembled WGS sequence"/>
</dbReference>
<reference evidence="2 3" key="1">
    <citation type="submission" date="2018-08" db="EMBL/GenBank/DDBJ databases">
        <title>Pallidiluteibacterium maritimus gen. nov., sp. nov., isolated from coastal sediment.</title>
        <authorList>
            <person name="Zhou L.Y."/>
        </authorList>
    </citation>
    <scope>NUCLEOTIDE SEQUENCE [LARGE SCALE GENOMIC DNA]</scope>
    <source>
        <strain evidence="2 3">XSD2</strain>
    </source>
</reference>
<keyword evidence="1" id="KW-0472">Membrane</keyword>
<comment type="caution">
    <text evidence="2">The sequence shown here is derived from an EMBL/GenBank/DDBJ whole genome shotgun (WGS) entry which is preliminary data.</text>
</comment>
<proteinExistence type="predicted"/>
<dbReference type="EMBL" id="QWGR01000004">
    <property type="protein sequence ID" value="RIJ48713.1"/>
    <property type="molecule type" value="Genomic_DNA"/>
</dbReference>
<accession>A0A399T4A5</accession>
<evidence type="ECO:0000256" key="1">
    <source>
        <dbReference type="SAM" id="Phobius"/>
    </source>
</evidence>
<sequence length="126" mass="14304">MSTLLRIGTIVVLFAFLAYSLGIYREHRKRLLTKSILFFITLGVVLDITATVYMILGSSEGAFTLHGILGYLALAGMFTDAVLLWRIRIKEGLYNRIPKKIHLYSRYAYLWWVLAFITGGLLVMLG</sequence>
<protein>
    <recommendedName>
        <fullName evidence="4">DUF420 domain-containing protein</fullName>
    </recommendedName>
</protein>
<gene>
    <name evidence="2" type="ORF">D1614_09280</name>
</gene>
<keyword evidence="1" id="KW-1133">Transmembrane helix</keyword>